<dbReference type="Proteomes" id="UP001168167">
    <property type="component" value="Unassembled WGS sequence"/>
</dbReference>
<dbReference type="Gene3D" id="3.40.50.12500">
    <property type="match status" value="1"/>
</dbReference>
<dbReference type="PANTHER" id="PTHR40267:SF1">
    <property type="entry name" value="BLR3294 PROTEIN"/>
    <property type="match status" value="1"/>
</dbReference>
<proteinExistence type="predicted"/>
<dbReference type="InterPro" id="IPR026286">
    <property type="entry name" value="MaiA/AMDase"/>
</dbReference>
<dbReference type="EMBL" id="JANQAO010000001">
    <property type="protein sequence ID" value="MDM5147122.1"/>
    <property type="molecule type" value="Genomic_DNA"/>
</dbReference>
<dbReference type="PIRSF" id="PIRSF015736">
    <property type="entry name" value="MI"/>
    <property type="match status" value="1"/>
</dbReference>
<reference evidence="1" key="1">
    <citation type="submission" date="2022-08" db="EMBL/GenBank/DDBJ databases">
        <authorList>
            <person name="Dzunkova M."/>
            <person name="La Clair J."/>
            <person name="Tyml T."/>
            <person name="Doud D."/>
            <person name="Schulz F."/>
            <person name="Piquer S."/>
            <person name="Porcel Sanchis D."/>
            <person name="Osborn A."/>
            <person name="Robinson D."/>
            <person name="Louie K.B."/>
            <person name="Bowen B.P."/>
            <person name="Bowers R."/>
            <person name="Lee J."/>
            <person name="Arnau Llombart V."/>
            <person name="Diaz Villanueva W."/>
            <person name="Gosliner T."/>
            <person name="Northen T."/>
            <person name="Cheng J.-F."/>
            <person name="Burkart M.D."/>
            <person name="Woyke T."/>
        </authorList>
    </citation>
    <scope>NUCLEOTIDE SEQUENCE</scope>
    <source>
        <strain evidence="1">Df01</strain>
    </source>
</reference>
<evidence type="ECO:0000313" key="1">
    <source>
        <dbReference type="EMBL" id="MDM5147122.1"/>
    </source>
</evidence>
<reference evidence="1" key="2">
    <citation type="journal article" date="2023" name="Microbiome">
        <title>Synthase-selected sorting approach identifies a beta-lactone synthase in a nudibranch symbiotic bacterium.</title>
        <authorList>
            <person name="Dzunkova M."/>
            <person name="La Clair J.J."/>
            <person name="Tyml T."/>
            <person name="Doud D."/>
            <person name="Schulz F."/>
            <person name="Piquer-Esteban S."/>
            <person name="Porcel Sanchis D."/>
            <person name="Osborn A."/>
            <person name="Robinson D."/>
            <person name="Louie K.B."/>
            <person name="Bowen B.P."/>
            <person name="Bowers R.M."/>
            <person name="Lee J."/>
            <person name="Arnau V."/>
            <person name="Diaz-Villanueva W."/>
            <person name="Stepanauskas R."/>
            <person name="Gosliner T."/>
            <person name="Date S.V."/>
            <person name="Northen T.R."/>
            <person name="Cheng J.F."/>
            <person name="Burkart M.D."/>
            <person name="Woyke T."/>
        </authorList>
    </citation>
    <scope>NUCLEOTIDE SEQUENCE</scope>
    <source>
        <strain evidence="1">Df01</strain>
    </source>
</reference>
<organism evidence="1 2">
    <name type="scientific">Candidatus Doriopsillibacter californiensis</name>
    <dbReference type="NCBI Taxonomy" id="2970740"/>
    <lineage>
        <taxon>Bacteria</taxon>
        <taxon>Pseudomonadati</taxon>
        <taxon>Pseudomonadota</taxon>
        <taxon>Gammaproteobacteria</taxon>
        <taxon>Candidatus Tethybacterales</taxon>
        <taxon>Candidatus Persebacteraceae</taxon>
        <taxon>Candidatus Doriopsillibacter</taxon>
    </lineage>
</organism>
<dbReference type="InterPro" id="IPR053714">
    <property type="entry name" value="Iso_Racemase_Enz_sf"/>
</dbReference>
<dbReference type="Pfam" id="PF17645">
    <property type="entry name" value="Amdase"/>
    <property type="match status" value="1"/>
</dbReference>
<name>A0ABT7QKB6_9GAMM</name>
<evidence type="ECO:0000313" key="2">
    <source>
        <dbReference type="Proteomes" id="UP001168167"/>
    </source>
</evidence>
<protein>
    <submittedName>
        <fullName evidence="1">Asp/Glu racemase</fullName>
    </submittedName>
</protein>
<accession>A0ABT7QKB6</accession>
<comment type="caution">
    <text evidence="1">The sequence shown here is derived from an EMBL/GenBank/DDBJ whole genome shotgun (WGS) entry which is preliminary data.</text>
</comment>
<dbReference type="PANTHER" id="PTHR40267">
    <property type="entry name" value="BLR3294 PROTEIN"/>
    <property type="match status" value="1"/>
</dbReference>
<sequence length="242" mass="26401">MKNLPYRLTETQRRLLGLIVLQTDETVESDCRQLFSANPTVNLLHTRIAVNDIVSVDNLVAMKTHLTEALALFPEGKAFDAIGYACTSAAAVIGEAEVERLIKNAVNTAFVTNPLTAAKAALAHLQAKRIAYLSPYTENISLMMCQALTTSGLEIVAAGTFNQHSDKKVAAIDAPSICRAVEELTRKTAVDVVFISCTNLQCMDVIQFCQKQFKTTVLSSNLVLIWHLAKLSGSTLPKLCQF</sequence>
<keyword evidence="2" id="KW-1185">Reference proteome</keyword>
<gene>
    <name evidence="1" type="ORF">NQX30_01835</name>
</gene>